<evidence type="ECO:0000313" key="5">
    <source>
        <dbReference type="Proteomes" id="UP000188603"/>
    </source>
</evidence>
<dbReference type="SUPFAM" id="SSF52540">
    <property type="entry name" value="P-loop containing nucleoside triphosphate hydrolases"/>
    <property type="match status" value="1"/>
</dbReference>
<dbReference type="RefSeq" id="WP_077720742.1">
    <property type="nucleotide sequence ID" value="NZ_CP019699.1"/>
</dbReference>
<protein>
    <recommendedName>
        <fullName evidence="3">CobQ/CobB/MinD/ParA nucleotide binding domain-containing protein</fullName>
    </recommendedName>
</protein>
<keyword evidence="2" id="KW-0067">ATP-binding</keyword>
<dbReference type="Gene3D" id="3.40.50.300">
    <property type="entry name" value="P-loop containing nucleotide triphosphate hydrolases"/>
    <property type="match status" value="1"/>
</dbReference>
<dbReference type="Proteomes" id="UP000188603">
    <property type="component" value="Chromosome"/>
</dbReference>
<dbReference type="InterPro" id="IPR025501">
    <property type="entry name" value="MinD_FleN"/>
</dbReference>
<dbReference type="GO" id="GO:0051782">
    <property type="term" value="P:negative regulation of cell division"/>
    <property type="evidence" value="ECO:0007669"/>
    <property type="project" value="TreeGrafter"/>
</dbReference>
<dbReference type="PIRSF" id="PIRSF003092">
    <property type="entry name" value="MinD"/>
    <property type="match status" value="1"/>
</dbReference>
<evidence type="ECO:0000256" key="1">
    <source>
        <dbReference type="ARBA" id="ARBA00022741"/>
    </source>
</evidence>
<proteinExistence type="predicted"/>
<dbReference type="PANTHER" id="PTHR43384">
    <property type="entry name" value="SEPTUM SITE-DETERMINING PROTEIN MIND HOMOLOG, CHLOROPLASTIC-RELATED"/>
    <property type="match status" value="1"/>
</dbReference>
<dbReference type="CDD" id="cd02038">
    <property type="entry name" value="FlhG-like"/>
    <property type="match status" value="1"/>
</dbReference>
<name>A0A1U9KA55_9BACL</name>
<dbReference type="PANTHER" id="PTHR43384:SF4">
    <property type="entry name" value="CELLULOSE BIOSYNTHESIS PROTEIN BCSQ-RELATED"/>
    <property type="match status" value="1"/>
</dbReference>
<dbReference type="EMBL" id="CP019699">
    <property type="protein sequence ID" value="AQS56873.1"/>
    <property type="molecule type" value="Genomic_DNA"/>
</dbReference>
<keyword evidence="5" id="KW-1185">Reference proteome</keyword>
<dbReference type="Pfam" id="PF01656">
    <property type="entry name" value="CbiA"/>
    <property type="match status" value="1"/>
</dbReference>
<dbReference type="InterPro" id="IPR050625">
    <property type="entry name" value="ParA/MinD_ATPase"/>
</dbReference>
<dbReference type="AlphaFoldDB" id="A0A1U9KA55"/>
<evidence type="ECO:0000313" key="4">
    <source>
        <dbReference type="EMBL" id="AQS56873.1"/>
    </source>
</evidence>
<gene>
    <name evidence="4" type="ORF">B0W44_15075</name>
</gene>
<dbReference type="GO" id="GO:0009898">
    <property type="term" value="C:cytoplasmic side of plasma membrane"/>
    <property type="evidence" value="ECO:0007669"/>
    <property type="project" value="TreeGrafter"/>
</dbReference>
<dbReference type="GO" id="GO:0005829">
    <property type="term" value="C:cytosol"/>
    <property type="evidence" value="ECO:0007669"/>
    <property type="project" value="TreeGrafter"/>
</dbReference>
<dbReference type="STRING" id="1471761.B0W44_15075"/>
<sequence>MRDQADSLRLRMQATAEKVPRTSRKLLRAHTIAVTSGKGGVGKTNFTLNFSMQLAKSGYQTVVFDADFGFANMDVLMDMTPRRTLYDLLQPGVTVYDVMERGPNGLYCVPGRSGVQEWMDLTPEQGEYLVAQLKELQDFADFIIVDTGAGLTKESLSLILAADEAILVTTPEPTAITDGYAVIKYLFTQRDSLKLWTVINRAANRREGERTGQKMCFAVKQFLHRDVQLLGYLPDHVDVVRAVKRQRPFSECFPNSPVTRRLELMTKRYLAEFSEKGDEGNQGFMRYLLNAIRRRT</sequence>
<evidence type="ECO:0000259" key="3">
    <source>
        <dbReference type="Pfam" id="PF01656"/>
    </source>
</evidence>
<dbReference type="GO" id="GO:0005524">
    <property type="term" value="F:ATP binding"/>
    <property type="evidence" value="ECO:0007669"/>
    <property type="project" value="UniProtKB-KW"/>
</dbReference>
<dbReference type="InterPro" id="IPR027417">
    <property type="entry name" value="P-loop_NTPase"/>
</dbReference>
<organism evidence="4 5">
    <name type="scientific">Novibacillus thermophilus</name>
    <dbReference type="NCBI Taxonomy" id="1471761"/>
    <lineage>
        <taxon>Bacteria</taxon>
        <taxon>Bacillati</taxon>
        <taxon>Bacillota</taxon>
        <taxon>Bacilli</taxon>
        <taxon>Bacillales</taxon>
        <taxon>Thermoactinomycetaceae</taxon>
        <taxon>Novibacillus</taxon>
    </lineage>
</organism>
<feature type="domain" description="CobQ/CobB/MinD/ParA nucleotide binding" evidence="3">
    <location>
        <begin position="32"/>
        <end position="249"/>
    </location>
</feature>
<dbReference type="InterPro" id="IPR033875">
    <property type="entry name" value="FlhG"/>
</dbReference>
<evidence type="ECO:0000256" key="2">
    <source>
        <dbReference type="ARBA" id="ARBA00022840"/>
    </source>
</evidence>
<dbReference type="OrthoDB" id="9816297at2"/>
<dbReference type="KEGG" id="ntr:B0W44_15075"/>
<dbReference type="GO" id="GO:0016887">
    <property type="term" value="F:ATP hydrolysis activity"/>
    <property type="evidence" value="ECO:0007669"/>
    <property type="project" value="TreeGrafter"/>
</dbReference>
<reference evidence="4 5" key="1">
    <citation type="journal article" date="2015" name="Int. J. Syst. Evol. Microbiol.">
        <title>Novibacillus thermophilus gen. nov., sp. nov., a Gram-staining-negative and moderately thermophilic member of the family Thermoactinomycetaceae.</title>
        <authorList>
            <person name="Yang G."/>
            <person name="Chen J."/>
            <person name="Zhou S."/>
        </authorList>
    </citation>
    <scope>NUCLEOTIDE SEQUENCE [LARGE SCALE GENOMIC DNA]</scope>
    <source>
        <strain evidence="4 5">SG-1</strain>
    </source>
</reference>
<accession>A0A1U9KA55</accession>
<keyword evidence="1" id="KW-0547">Nucleotide-binding</keyword>
<dbReference type="InterPro" id="IPR002586">
    <property type="entry name" value="CobQ/CobB/MinD/ParA_Nub-bd_dom"/>
</dbReference>